<comment type="caution">
    <text evidence="1">The sequence shown here is derived from an EMBL/GenBank/DDBJ whole genome shotgun (WGS) entry which is preliminary data.</text>
</comment>
<accession>A0A8T3AB42</accession>
<gene>
    <name evidence="1" type="ORF">KFK09_023901</name>
</gene>
<sequence length="107" mass="12499">MHATSEYFISPFSMFYQTISTTSHAIMHSFASNIQQLFGGNIARLLITPLMHYVIKWKMIMCQKGKALQQNKTNCRTFSECLPRMEDNFYVQHIRRTILNLIMQSSS</sequence>
<evidence type="ECO:0000313" key="2">
    <source>
        <dbReference type="Proteomes" id="UP000829196"/>
    </source>
</evidence>
<evidence type="ECO:0000313" key="1">
    <source>
        <dbReference type="EMBL" id="KAI0493776.1"/>
    </source>
</evidence>
<reference evidence="1" key="1">
    <citation type="journal article" date="2022" name="Front. Genet.">
        <title>Chromosome-Scale Assembly of the Dendrobium nobile Genome Provides Insights Into the Molecular Mechanism of the Biosynthesis of the Medicinal Active Ingredient of Dendrobium.</title>
        <authorList>
            <person name="Xu Q."/>
            <person name="Niu S.-C."/>
            <person name="Li K.-L."/>
            <person name="Zheng P.-J."/>
            <person name="Zhang X.-J."/>
            <person name="Jia Y."/>
            <person name="Liu Y."/>
            <person name="Niu Y.-X."/>
            <person name="Yu L.-H."/>
            <person name="Chen D.-F."/>
            <person name="Zhang G.-Q."/>
        </authorList>
    </citation>
    <scope>NUCLEOTIDE SEQUENCE</scope>
    <source>
        <tissue evidence="1">Leaf</tissue>
    </source>
</reference>
<organism evidence="1 2">
    <name type="scientific">Dendrobium nobile</name>
    <name type="common">Orchid</name>
    <dbReference type="NCBI Taxonomy" id="94219"/>
    <lineage>
        <taxon>Eukaryota</taxon>
        <taxon>Viridiplantae</taxon>
        <taxon>Streptophyta</taxon>
        <taxon>Embryophyta</taxon>
        <taxon>Tracheophyta</taxon>
        <taxon>Spermatophyta</taxon>
        <taxon>Magnoliopsida</taxon>
        <taxon>Liliopsida</taxon>
        <taxon>Asparagales</taxon>
        <taxon>Orchidaceae</taxon>
        <taxon>Epidendroideae</taxon>
        <taxon>Malaxideae</taxon>
        <taxon>Dendrobiinae</taxon>
        <taxon>Dendrobium</taxon>
    </lineage>
</organism>
<proteinExistence type="predicted"/>
<keyword evidence="2" id="KW-1185">Reference proteome</keyword>
<name>A0A8T3AB42_DENNO</name>
<dbReference type="Proteomes" id="UP000829196">
    <property type="component" value="Unassembled WGS sequence"/>
</dbReference>
<dbReference type="EMBL" id="JAGYWB010000017">
    <property type="protein sequence ID" value="KAI0493776.1"/>
    <property type="molecule type" value="Genomic_DNA"/>
</dbReference>
<protein>
    <submittedName>
        <fullName evidence="1">Uncharacterized protein</fullName>
    </submittedName>
</protein>
<dbReference type="AlphaFoldDB" id="A0A8T3AB42"/>